<sequence>MEELLGACGLHHECSIELQPHSRPHSSLMEQVGCLGVHGRPPVTTEVAAHLLHQTVEGAHEAGQKLDASQPPNLPLPKISLGSPIGEDIGANHHQPPPVAPVDVSMDHHQSPATAVAPKAAVIQLSVPCPPQQKGDPASGGRRRNGAEEGRSPIREDRQTVGVGQLLIFEGEAMTEVKRQNFGECPDGRGTVEKFLLKSNAVKVEIISLGCTITALETKDRDGQFSDIVLGFDHLEGLADQGGHRRQHMLKVDQEVHFYGVNSPFPLNQLAAFWMLISTVLKTAS</sequence>
<keyword evidence="3" id="KW-1185">Reference proteome</keyword>
<comment type="caution">
    <text evidence="2">The sequence shown here is derived from an EMBL/GenBank/DDBJ whole genome shotgun (WGS) entry which is preliminary data.</text>
</comment>
<protein>
    <submittedName>
        <fullName evidence="2">Uncharacterized protein</fullName>
    </submittedName>
</protein>
<dbReference type="InterPro" id="IPR011013">
    <property type="entry name" value="Gal_mutarotase_sf_dom"/>
</dbReference>
<evidence type="ECO:0000313" key="3">
    <source>
        <dbReference type="Proteomes" id="UP000826234"/>
    </source>
</evidence>
<evidence type="ECO:0000256" key="1">
    <source>
        <dbReference type="SAM" id="MobiDB-lite"/>
    </source>
</evidence>
<feature type="region of interest" description="Disordered" evidence="1">
    <location>
        <begin position="127"/>
        <end position="157"/>
    </location>
</feature>
<name>A0ABQ7SZM6_PHRPL</name>
<dbReference type="EMBL" id="JAIPUX010003289">
    <property type="protein sequence ID" value="KAH0622833.1"/>
    <property type="molecule type" value="Genomic_DNA"/>
</dbReference>
<feature type="region of interest" description="Disordered" evidence="1">
    <location>
        <begin position="59"/>
        <end position="100"/>
    </location>
</feature>
<evidence type="ECO:0000313" key="2">
    <source>
        <dbReference type="EMBL" id="KAH0622833.1"/>
    </source>
</evidence>
<gene>
    <name evidence="2" type="ORF">JD844_025550</name>
</gene>
<dbReference type="Gene3D" id="2.70.98.10">
    <property type="match status" value="1"/>
</dbReference>
<feature type="compositionally biased region" description="Basic and acidic residues" evidence="1">
    <location>
        <begin position="145"/>
        <end position="157"/>
    </location>
</feature>
<organism evidence="2 3">
    <name type="scientific">Phrynosoma platyrhinos</name>
    <name type="common">Desert horned lizard</name>
    <dbReference type="NCBI Taxonomy" id="52577"/>
    <lineage>
        <taxon>Eukaryota</taxon>
        <taxon>Metazoa</taxon>
        <taxon>Chordata</taxon>
        <taxon>Craniata</taxon>
        <taxon>Vertebrata</taxon>
        <taxon>Euteleostomi</taxon>
        <taxon>Lepidosauria</taxon>
        <taxon>Squamata</taxon>
        <taxon>Bifurcata</taxon>
        <taxon>Unidentata</taxon>
        <taxon>Episquamata</taxon>
        <taxon>Toxicofera</taxon>
        <taxon>Iguania</taxon>
        <taxon>Phrynosomatidae</taxon>
        <taxon>Phrynosomatinae</taxon>
        <taxon>Phrynosoma</taxon>
    </lineage>
</organism>
<dbReference type="InterPro" id="IPR014718">
    <property type="entry name" value="GH-type_carb-bd"/>
</dbReference>
<dbReference type="Proteomes" id="UP000826234">
    <property type="component" value="Unassembled WGS sequence"/>
</dbReference>
<dbReference type="SUPFAM" id="SSF74650">
    <property type="entry name" value="Galactose mutarotase-like"/>
    <property type="match status" value="1"/>
</dbReference>
<proteinExistence type="predicted"/>
<reference evidence="2 3" key="1">
    <citation type="journal article" date="2022" name="Gigascience">
        <title>A chromosome-level genome assembly and annotation of the desert horned lizard, Phrynosoma platyrhinos, provides insight into chromosomal rearrangements among reptiles.</title>
        <authorList>
            <person name="Koochekian N."/>
            <person name="Ascanio A."/>
            <person name="Farleigh K."/>
            <person name="Card D.C."/>
            <person name="Schield D.R."/>
            <person name="Castoe T.A."/>
            <person name="Jezkova T."/>
        </authorList>
    </citation>
    <scope>NUCLEOTIDE SEQUENCE [LARGE SCALE GENOMIC DNA]</scope>
    <source>
        <strain evidence="2">NK-2021</strain>
    </source>
</reference>
<accession>A0ABQ7SZM6</accession>